<reference evidence="8 9" key="1">
    <citation type="submission" date="2016-10" db="EMBL/GenBank/DDBJ databases">
        <authorList>
            <person name="de Groot N.N."/>
        </authorList>
    </citation>
    <scope>NUCLEOTIDE SEQUENCE [LARGE SCALE GENOMIC DNA]</scope>
    <source>
        <strain evidence="8 9">CGMCC 4.2026</strain>
    </source>
</reference>
<evidence type="ECO:0000256" key="6">
    <source>
        <dbReference type="SAM" id="SignalP"/>
    </source>
</evidence>
<dbReference type="InterPro" id="IPR051794">
    <property type="entry name" value="PG_Endopeptidase_C40"/>
</dbReference>
<comment type="similarity">
    <text evidence="1">Belongs to the peptidase C40 family.</text>
</comment>
<dbReference type="AlphaFoldDB" id="A0A1H8IQY8"/>
<dbReference type="InterPro" id="IPR000064">
    <property type="entry name" value="NLP_P60_dom"/>
</dbReference>
<evidence type="ECO:0000259" key="7">
    <source>
        <dbReference type="PROSITE" id="PS51935"/>
    </source>
</evidence>
<keyword evidence="3 8" id="KW-0378">Hydrolase</keyword>
<accession>A0A1H8IQY8</accession>
<keyword evidence="5" id="KW-0175">Coiled coil</keyword>
<dbReference type="PROSITE" id="PS51935">
    <property type="entry name" value="NLPC_P60"/>
    <property type="match status" value="1"/>
</dbReference>
<dbReference type="InterPro" id="IPR038765">
    <property type="entry name" value="Papain-like_cys_pep_sf"/>
</dbReference>
<protein>
    <submittedName>
        <fullName evidence="8">Cell wall-associated hydrolase, NlpC family</fullName>
    </submittedName>
</protein>
<evidence type="ECO:0000256" key="2">
    <source>
        <dbReference type="ARBA" id="ARBA00022670"/>
    </source>
</evidence>
<evidence type="ECO:0000256" key="4">
    <source>
        <dbReference type="ARBA" id="ARBA00022807"/>
    </source>
</evidence>
<dbReference type="EMBL" id="FODD01000008">
    <property type="protein sequence ID" value="SEN70505.1"/>
    <property type="molecule type" value="Genomic_DNA"/>
</dbReference>
<keyword evidence="9" id="KW-1185">Reference proteome</keyword>
<evidence type="ECO:0000256" key="1">
    <source>
        <dbReference type="ARBA" id="ARBA00007074"/>
    </source>
</evidence>
<dbReference type="PANTHER" id="PTHR47359:SF3">
    <property type="entry name" value="NLP_P60 DOMAIN-CONTAINING PROTEIN-RELATED"/>
    <property type="match status" value="1"/>
</dbReference>
<feature type="chain" id="PRO_5010245759" evidence="6">
    <location>
        <begin position="33"/>
        <end position="343"/>
    </location>
</feature>
<organism evidence="8 9">
    <name type="scientific">Actinacidiphila rubida</name>
    <dbReference type="NCBI Taxonomy" id="310780"/>
    <lineage>
        <taxon>Bacteria</taxon>
        <taxon>Bacillati</taxon>
        <taxon>Actinomycetota</taxon>
        <taxon>Actinomycetes</taxon>
        <taxon>Kitasatosporales</taxon>
        <taxon>Streptomycetaceae</taxon>
        <taxon>Actinacidiphila</taxon>
    </lineage>
</organism>
<proteinExistence type="inferred from homology"/>
<dbReference type="Pfam" id="PF00877">
    <property type="entry name" value="NLPC_P60"/>
    <property type="match status" value="1"/>
</dbReference>
<keyword evidence="4" id="KW-0788">Thiol protease</keyword>
<keyword evidence="2" id="KW-0645">Protease</keyword>
<feature type="coiled-coil region" evidence="5">
    <location>
        <begin position="42"/>
        <end position="97"/>
    </location>
</feature>
<dbReference type="GO" id="GO:0006508">
    <property type="term" value="P:proteolysis"/>
    <property type="evidence" value="ECO:0007669"/>
    <property type="project" value="UniProtKB-KW"/>
</dbReference>
<dbReference type="Proteomes" id="UP000181951">
    <property type="component" value="Unassembled WGS sequence"/>
</dbReference>
<dbReference type="PANTHER" id="PTHR47359">
    <property type="entry name" value="PEPTIDOGLYCAN DL-ENDOPEPTIDASE CWLO"/>
    <property type="match status" value="1"/>
</dbReference>
<evidence type="ECO:0000256" key="5">
    <source>
        <dbReference type="SAM" id="Coils"/>
    </source>
</evidence>
<keyword evidence="6" id="KW-0732">Signal</keyword>
<feature type="signal peptide" evidence="6">
    <location>
        <begin position="1"/>
        <end position="32"/>
    </location>
</feature>
<dbReference type="STRING" id="310780.SAMN05216267_1008195"/>
<dbReference type="GO" id="GO:0008234">
    <property type="term" value="F:cysteine-type peptidase activity"/>
    <property type="evidence" value="ECO:0007669"/>
    <property type="project" value="UniProtKB-KW"/>
</dbReference>
<dbReference type="RefSeq" id="WP_069466727.1">
    <property type="nucleotide sequence ID" value="NZ_FODD01000008.1"/>
</dbReference>
<evidence type="ECO:0000256" key="3">
    <source>
        <dbReference type="ARBA" id="ARBA00022801"/>
    </source>
</evidence>
<name>A0A1H8IQY8_9ACTN</name>
<feature type="domain" description="NlpC/P60" evidence="7">
    <location>
        <begin position="228"/>
        <end position="343"/>
    </location>
</feature>
<feature type="coiled-coil region" evidence="5">
    <location>
        <begin position="133"/>
        <end position="199"/>
    </location>
</feature>
<sequence length="343" mass="36649">MASHRRPKPATRTRVTVLTATAAAAVALSAQAANATPAKPSVKDAKARVDALYTQAEQATEKYDAANEKLHTLQKDASSLQDQVARQQQHLNQLRDGLGTIAASQYRSGGIDPSLQLFLSSNPDSYLAQATTLDQLGSLQANALEQLQNAKRTLDQERAEATTKLAELQSTRTELAQRKSEAKDKLSQAQQVLNSLTAAQRAQMQRDDALAASRASSRVNLGSAPAASKYAAAAFAAAQSKIGVPYVYGATGPGSFDCSGLTSWAYRQAGVSIPRTSQEQANAGTRIYSMSDLRQGDLVIFYGDYHHVGLYAGNGMVLHAPKPGASVRYESIGDMTFEFGVRI</sequence>
<dbReference type="Gene3D" id="3.90.1720.10">
    <property type="entry name" value="endopeptidase domain like (from Nostoc punctiforme)"/>
    <property type="match status" value="1"/>
</dbReference>
<evidence type="ECO:0000313" key="8">
    <source>
        <dbReference type="EMBL" id="SEN70505.1"/>
    </source>
</evidence>
<dbReference type="SUPFAM" id="SSF54001">
    <property type="entry name" value="Cysteine proteinases"/>
    <property type="match status" value="1"/>
</dbReference>
<gene>
    <name evidence="8" type="ORF">SAMN05216267_1008195</name>
</gene>
<evidence type="ECO:0000313" key="9">
    <source>
        <dbReference type="Proteomes" id="UP000181951"/>
    </source>
</evidence>
<dbReference type="OrthoDB" id="5177647at2"/>